<dbReference type="GO" id="GO:0004316">
    <property type="term" value="F:3-oxoacyl-[acyl-carrier-protein] reductase (NADPH) activity"/>
    <property type="evidence" value="ECO:0007669"/>
    <property type="project" value="UniProtKB-EC"/>
</dbReference>
<dbReference type="SUPFAM" id="SSF51735">
    <property type="entry name" value="NAD(P)-binding Rossmann-fold domains"/>
    <property type="match status" value="1"/>
</dbReference>
<dbReference type="PRINTS" id="PR00081">
    <property type="entry name" value="GDHRDH"/>
</dbReference>
<evidence type="ECO:0000313" key="8">
    <source>
        <dbReference type="EMBL" id="BCI54313.1"/>
    </source>
</evidence>
<dbReference type="PROSITE" id="PS00061">
    <property type="entry name" value="ADH_SHORT"/>
    <property type="match status" value="1"/>
</dbReference>
<dbReference type="Pfam" id="PF13561">
    <property type="entry name" value="adh_short_C2"/>
    <property type="match status" value="1"/>
</dbReference>
<dbReference type="Gene3D" id="3.40.50.720">
    <property type="entry name" value="NAD(P)-binding Rossmann-like Domain"/>
    <property type="match status" value="1"/>
</dbReference>
<sequence>MPFENTTAIVTGGAQGLGLAIAEALAGRGTKVAIFDLAVAQIDAEVDRLRAQGCTVNGYTVDVSDRSQVRAAVEKVRTDLGPVLILINNAGIEQFGKFTEITDEQWDRVMAINLRGPFICTQEVLSDMVEAQWGRIVNISSSSAQGGQSRMAAYVSSKAGVIGFTKSLALELGPKGITVNTIPPGMVVTPMLEKAIDEGRFTASLEHFAKITPVRRAGRPEDIANAAIFLCQDESSYITGQIIGVNGGRRT</sequence>
<dbReference type="InterPro" id="IPR020904">
    <property type="entry name" value="Sc_DH/Rdtase_CS"/>
</dbReference>
<gene>
    <name evidence="8" type="ORF">NIIDNTM18_35910</name>
</gene>
<dbReference type="GO" id="GO:0032787">
    <property type="term" value="P:monocarboxylic acid metabolic process"/>
    <property type="evidence" value="ECO:0007669"/>
    <property type="project" value="UniProtKB-ARBA"/>
</dbReference>
<evidence type="ECO:0000259" key="7">
    <source>
        <dbReference type="SMART" id="SM00822"/>
    </source>
</evidence>
<dbReference type="FunFam" id="3.40.50.720:FF:000084">
    <property type="entry name" value="Short-chain dehydrogenase reductase"/>
    <property type="match status" value="1"/>
</dbReference>
<evidence type="ECO:0000256" key="6">
    <source>
        <dbReference type="ARBA" id="ARBA00047400"/>
    </source>
</evidence>
<feature type="domain" description="Ketoreductase" evidence="7">
    <location>
        <begin position="6"/>
        <end position="185"/>
    </location>
</feature>
<comment type="subcellular location">
    <subcellularLocation>
        <location evidence="1">Secreted</location>
        <location evidence="1">Cell wall</location>
    </subcellularLocation>
</comment>
<dbReference type="PANTHER" id="PTHR42879:SF2">
    <property type="entry name" value="3-OXOACYL-[ACYL-CARRIER-PROTEIN] REDUCTASE FABG"/>
    <property type="match status" value="1"/>
</dbReference>
<evidence type="ECO:0000256" key="1">
    <source>
        <dbReference type="ARBA" id="ARBA00004191"/>
    </source>
</evidence>
<proteinExistence type="inferred from homology"/>
<evidence type="ECO:0000256" key="4">
    <source>
        <dbReference type="ARBA" id="ARBA00023002"/>
    </source>
</evidence>
<dbReference type="AlphaFoldDB" id="A0A6S6P397"/>
<dbReference type="InterPro" id="IPR002347">
    <property type="entry name" value="SDR_fam"/>
</dbReference>
<dbReference type="RefSeq" id="WP_185292238.1">
    <property type="nucleotide sequence ID" value="NZ_AP023287.1"/>
</dbReference>
<protein>
    <recommendedName>
        <fullName evidence="5">3-oxoacyl-[acyl-carrier-protein] reductase MabA</fullName>
    </recommendedName>
</protein>
<accession>A0A6S6P397</accession>
<evidence type="ECO:0000256" key="5">
    <source>
        <dbReference type="ARBA" id="ARBA00040781"/>
    </source>
</evidence>
<name>A0A6S6P397_9MYCO</name>
<dbReference type="NCBIfam" id="NF005559">
    <property type="entry name" value="PRK07231.1"/>
    <property type="match status" value="1"/>
</dbReference>
<organism evidence="8 9">
    <name type="scientific">Mycolicibacterium litorale</name>
    <dbReference type="NCBI Taxonomy" id="758802"/>
    <lineage>
        <taxon>Bacteria</taxon>
        <taxon>Bacillati</taxon>
        <taxon>Actinomycetota</taxon>
        <taxon>Actinomycetes</taxon>
        <taxon>Mycobacteriales</taxon>
        <taxon>Mycobacteriaceae</taxon>
        <taxon>Mycolicibacterium</taxon>
    </lineage>
</organism>
<keyword evidence="3" id="KW-0134">Cell wall</keyword>
<keyword evidence="3" id="KW-0964">Secreted</keyword>
<evidence type="ECO:0000313" key="9">
    <source>
        <dbReference type="Proteomes" id="UP000515734"/>
    </source>
</evidence>
<dbReference type="SMART" id="SM00822">
    <property type="entry name" value="PKS_KR"/>
    <property type="match status" value="1"/>
</dbReference>
<comment type="catalytic activity">
    <reaction evidence="6">
        <text>a (3R)-hydroxyacyl-[ACP] + NADP(+) = a 3-oxoacyl-[ACP] + NADPH + H(+)</text>
        <dbReference type="Rhea" id="RHEA:17397"/>
        <dbReference type="Rhea" id="RHEA-COMP:9916"/>
        <dbReference type="Rhea" id="RHEA-COMP:9945"/>
        <dbReference type="ChEBI" id="CHEBI:15378"/>
        <dbReference type="ChEBI" id="CHEBI:57783"/>
        <dbReference type="ChEBI" id="CHEBI:58349"/>
        <dbReference type="ChEBI" id="CHEBI:78776"/>
        <dbReference type="ChEBI" id="CHEBI:78827"/>
        <dbReference type="EC" id="1.1.1.100"/>
    </reaction>
    <physiologicalReaction direction="right-to-left" evidence="6">
        <dbReference type="Rhea" id="RHEA:17399"/>
    </physiologicalReaction>
</comment>
<evidence type="ECO:0000256" key="2">
    <source>
        <dbReference type="ARBA" id="ARBA00006484"/>
    </source>
</evidence>
<dbReference type="PANTHER" id="PTHR42879">
    <property type="entry name" value="3-OXOACYL-(ACYL-CARRIER-PROTEIN) REDUCTASE"/>
    <property type="match status" value="1"/>
</dbReference>
<dbReference type="InterPro" id="IPR036291">
    <property type="entry name" value="NAD(P)-bd_dom_sf"/>
</dbReference>
<dbReference type="InterPro" id="IPR057326">
    <property type="entry name" value="KR_dom"/>
</dbReference>
<dbReference type="InterPro" id="IPR050259">
    <property type="entry name" value="SDR"/>
</dbReference>
<comment type="similarity">
    <text evidence="2">Belongs to the short-chain dehydrogenases/reductases (SDR) family.</text>
</comment>
<dbReference type="PRINTS" id="PR00080">
    <property type="entry name" value="SDRFAMILY"/>
</dbReference>
<dbReference type="NCBIfam" id="NF009466">
    <property type="entry name" value="PRK12826.1-2"/>
    <property type="match status" value="1"/>
</dbReference>
<reference evidence="8 9" key="1">
    <citation type="submission" date="2020-07" db="EMBL/GenBank/DDBJ databases">
        <title>Complete genome sequence of Mycolicibacterium litorale like strain isolated from cardiac implantable electronic device infection.</title>
        <authorList>
            <person name="Fukano H."/>
            <person name="Miyama H."/>
            <person name="Hoshino Y."/>
        </authorList>
    </citation>
    <scope>NUCLEOTIDE SEQUENCE [LARGE SCALE GENOMIC DNA]</scope>
    <source>
        <strain evidence="8 9">NIIDNTM18</strain>
    </source>
</reference>
<dbReference type="EMBL" id="AP023287">
    <property type="protein sequence ID" value="BCI54313.1"/>
    <property type="molecule type" value="Genomic_DNA"/>
</dbReference>
<keyword evidence="4" id="KW-0560">Oxidoreductase</keyword>
<evidence type="ECO:0000256" key="3">
    <source>
        <dbReference type="ARBA" id="ARBA00022512"/>
    </source>
</evidence>
<dbReference type="Proteomes" id="UP000515734">
    <property type="component" value="Chromosome"/>
</dbReference>